<dbReference type="HOGENOM" id="CLU_193521_0_0_9"/>
<gene>
    <name evidence="1" type="ORF">BleG1_1624</name>
</gene>
<accession>A0A060LVF5</accession>
<name>A0A060LVF5_9BACI</name>
<dbReference type="PATRIC" id="fig|1246626.3.peg.1612"/>
<dbReference type="OrthoDB" id="2428875at2"/>
<dbReference type="STRING" id="1246626.BleG1_1624"/>
<dbReference type="eggNOG" id="ENOG50337BX">
    <property type="taxonomic scope" value="Bacteria"/>
</dbReference>
<dbReference type="EMBL" id="CP003923">
    <property type="protein sequence ID" value="AIC94202.1"/>
    <property type="molecule type" value="Genomic_DNA"/>
</dbReference>
<evidence type="ECO:0000313" key="2">
    <source>
        <dbReference type="Proteomes" id="UP000027142"/>
    </source>
</evidence>
<keyword evidence="2" id="KW-1185">Reference proteome</keyword>
<dbReference type="Pfam" id="PF09954">
    <property type="entry name" value="DUF2188"/>
    <property type="match status" value="1"/>
</dbReference>
<dbReference type="KEGG" id="ble:BleG1_1624"/>
<evidence type="ECO:0008006" key="3">
    <source>
        <dbReference type="Google" id="ProtNLM"/>
    </source>
</evidence>
<dbReference type="Proteomes" id="UP000027142">
    <property type="component" value="Chromosome"/>
</dbReference>
<reference evidence="1 2" key="1">
    <citation type="journal article" date="2014" name="Gene">
        <title>A comparative genomic analysis of the alkalitolerant soil bacterium Bacillus lehensis G1.</title>
        <authorList>
            <person name="Noor Y.M."/>
            <person name="Samsulrizal N.H."/>
            <person name="Jema'on N.A."/>
            <person name="Low K.O."/>
            <person name="Ramli A.N."/>
            <person name="Alias N.I."/>
            <person name="Damis S.I."/>
            <person name="Fuzi S.F."/>
            <person name="Isa M.N."/>
            <person name="Murad A.M."/>
            <person name="Raih M.F."/>
            <person name="Bakar F.D."/>
            <person name="Najimudin N."/>
            <person name="Mahadi N.M."/>
            <person name="Illias R.M."/>
        </authorList>
    </citation>
    <scope>NUCLEOTIDE SEQUENCE [LARGE SCALE GENOMIC DNA]</scope>
    <source>
        <strain evidence="1 2">G1</strain>
    </source>
</reference>
<dbReference type="RefSeq" id="WP_035394053.1">
    <property type="nucleotide sequence ID" value="NZ_CP003923.1"/>
</dbReference>
<sequence length="65" mass="7649">MKEYTVTPNKDATTWFVKVEDVAPLEEYDKQSKAIEAGEKLAQENQPSRLIIFDEYHKQQEIKTF</sequence>
<organism evidence="1 2">
    <name type="scientific">Shouchella lehensis G1</name>
    <dbReference type="NCBI Taxonomy" id="1246626"/>
    <lineage>
        <taxon>Bacteria</taxon>
        <taxon>Bacillati</taxon>
        <taxon>Bacillota</taxon>
        <taxon>Bacilli</taxon>
        <taxon>Bacillales</taxon>
        <taxon>Bacillaceae</taxon>
        <taxon>Shouchella</taxon>
    </lineage>
</organism>
<proteinExistence type="predicted"/>
<dbReference type="InterPro" id="IPR018691">
    <property type="entry name" value="DUF2188"/>
</dbReference>
<dbReference type="AlphaFoldDB" id="A0A060LVF5"/>
<evidence type="ECO:0000313" key="1">
    <source>
        <dbReference type="EMBL" id="AIC94202.1"/>
    </source>
</evidence>
<protein>
    <recommendedName>
        <fullName evidence="3">DUF2188 domain-containing protein</fullName>
    </recommendedName>
</protein>